<sequence length="140" mass="15452">RSLPPISSFALHITVHSCHRIALSRCNVLMFLHPGINRQTSTTGLFDLQPVKGRQRSQKGMNRVELPMATAEVEEHQPPPDSQPVAPLTHPPEPTLVNVAPRARLERLSEADTMSSTESRSFEEDSATPFGEASPQKSYS</sequence>
<dbReference type="AlphaFoldDB" id="A0ABD0L5G9"/>
<keyword evidence="3" id="KW-1185">Reference proteome</keyword>
<evidence type="ECO:0000256" key="1">
    <source>
        <dbReference type="SAM" id="MobiDB-lite"/>
    </source>
</evidence>
<evidence type="ECO:0000313" key="3">
    <source>
        <dbReference type="Proteomes" id="UP001519460"/>
    </source>
</evidence>
<comment type="caution">
    <text evidence="2">The sequence shown here is derived from an EMBL/GenBank/DDBJ whole genome shotgun (WGS) entry which is preliminary data.</text>
</comment>
<feature type="non-terminal residue" evidence="2">
    <location>
        <position position="1"/>
    </location>
</feature>
<evidence type="ECO:0000313" key="2">
    <source>
        <dbReference type="EMBL" id="KAK7494463.1"/>
    </source>
</evidence>
<dbReference type="Proteomes" id="UP001519460">
    <property type="component" value="Unassembled WGS sequence"/>
</dbReference>
<accession>A0ABD0L5G9</accession>
<feature type="region of interest" description="Disordered" evidence="1">
    <location>
        <begin position="70"/>
        <end position="140"/>
    </location>
</feature>
<dbReference type="EMBL" id="JACVVK020000083">
    <property type="protein sequence ID" value="KAK7494463.1"/>
    <property type="molecule type" value="Genomic_DNA"/>
</dbReference>
<organism evidence="2 3">
    <name type="scientific">Batillaria attramentaria</name>
    <dbReference type="NCBI Taxonomy" id="370345"/>
    <lineage>
        <taxon>Eukaryota</taxon>
        <taxon>Metazoa</taxon>
        <taxon>Spiralia</taxon>
        <taxon>Lophotrochozoa</taxon>
        <taxon>Mollusca</taxon>
        <taxon>Gastropoda</taxon>
        <taxon>Caenogastropoda</taxon>
        <taxon>Sorbeoconcha</taxon>
        <taxon>Cerithioidea</taxon>
        <taxon>Batillariidae</taxon>
        <taxon>Batillaria</taxon>
    </lineage>
</organism>
<name>A0ABD0L5G9_9CAEN</name>
<protein>
    <submittedName>
        <fullName evidence="2">Uncharacterized protein</fullName>
    </submittedName>
</protein>
<reference evidence="2 3" key="1">
    <citation type="journal article" date="2023" name="Sci. Data">
        <title>Genome assembly of the Korean intertidal mud-creeper Batillaria attramentaria.</title>
        <authorList>
            <person name="Patra A.K."/>
            <person name="Ho P.T."/>
            <person name="Jun S."/>
            <person name="Lee S.J."/>
            <person name="Kim Y."/>
            <person name="Won Y.J."/>
        </authorList>
    </citation>
    <scope>NUCLEOTIDE SEQUENCE [LARGE SCALE GENOMIC DNA]</scope>
    <source>
        <strain evidence="2">Wonlab-2016</strain>
    </source>
</reference>
<proteinExistence type="predicted"/>
<gene>
    <name evidence="2" type="ORF">BaRGS_00014355</name>
</gene>